<evidence type="ECO:0000313" key="3">
    <source>
        <dbReference type="Proteomes" id="UP000595446"/>
    </source>
</evidence>
<keyword evidence="3" id="KW-1185">Reference proteome</keyword>
<evidence type="ECO:0000256" key="1">
    <source>
        <dbReference type="SAM" id="MobiDB-lite"/>
    </source>
</evidence>
<gene>
    <name evidence="2" type="ORF">MHEC_07010</name>
</gene>
<reference evidence="2 3" key="1">
    <citation type="submission" date="2020-12" db="EMBL/GenBank/DDBJ databases">
        <title>Complete genome sequence of Mycobacterium heckeshornense JCM 15655T, closely related to a pathogenic non-tuberculous mycobacterial species Mycobacterium xenopi.</title>
        <authorList>
            <person name="Yoshida M."/>
            <person name="Fukano H."/>
            <person name="Asakura T."/>
            <person name="Suzuki M."/>
            <person name="Hoshino Y."/>
        </authorList>
    </citation>
    <scope>NUCLEOTIDE SEQUENCE [LARGE SCALE GENOMIC DNA]</scope>
    <source>
        <strain evidence="2 3">JCM 15655</strain>
    </source>
</reference>
<evidence type="ECO:0000313" key="2">
    <source>
        <dbReference type="EMBL" id="BCO34268.1"/>
    </source>
</evidence>
<dbReference type="Proteomes" id="UP000595446">
    <property type="component" value="Chromosome"/>
</dbReference>
<feature type="compositionally biased region" description="Basic and acidic residues" evidence="1">
    <location>
        <begin position="130"/>
        <end position="140"/>
    </location>
</feature>
<feature type="region of interest" description="Disordered" evidence="1">
    <location>
        <begin position="91"/>
        <end position="140"/>
    </location>
</feature>
<name>A0A7R7GQN5_9MYCO</name>
<organism evidence="2 3">
    <name type="scientific">Mycobacterium heckeshornense</name>
    <dbReference type="NCBI Taxonomy" id="110505"/>
    <lineage>
        <taxon>Bacteria</taxon>
        <taxon>Bacillati</taxon>
        <taxon>Actinomycetota</taxon>
        <taxon>Actinomycetes</taxon>
        <taxon>Mycobacteriales</taxon>
        <taxon>Mycobacteriaceae</taxon>
        <taxon>Mycobacterium</taxon>
    </lineage>
</organism>
<accession>A0A7R7GQN5</accession>
<dbReference type="AlphaFoldDB" id="A0A7R7GQN5"/>
<protein>
    <submittedName>
        <fullName evidence="2">Uncharacterized protein</fullName>
    </submittedName>
</protein>
<sequence length="140" mass="15044">MRSGTVVRDSSAVPSWPGPYCSRAPLGDETKHRVGQRLVDGFGFLVRDQDRSIARAADEGDLFRINRGFGAGGGGGGIDDRQHRHTGFHEATLPGHFGAEMQPSAAVDQTGDQHVGSKAAGQQRGNSRQRCRDETSWGTK</sequence>
<proteinExistence type="predicted"/>
<dbReference type="EMBL" id="AP024237">
    <property type="protein sequence ID" value="BCO34268.1"/>
    <property type="molecule type" value="Genomic_DNA"/>
</dbReference>